<keyword evidence="1" id="KW-0472">Membrane</keyword>
<accession>A0ABR2M6J2</accession>
<evidence type="ECO:0000256" key="1">
    <source>
        <dbReference type="SAM" id="Phobius"/>
    </source>
</evidence>
<reference evidence="2 3" key="1">
    <citation type="journal article" date="2022" name="Nat. Plants">
        <title>Genomes of leafy and leafless Platanthera orchids illuminate the evolution of mycoheterotrophy.</title>
        <authorList>
            <person name="Li M.H."/>
            <person name="Liu K.W."/>
            <person name="Li Z."/>
            <person name="Lu H.C."/>
            <person name="Ye Q.L."/>
            <person name="Zhang D."/>
            <person name="Wang J.Y."/>
            <person name="Li Y.F."/>
            <person name="Zhong Z.M."/>
            <person name="Liu X."/>
            <person name="Yu X."/>
            <person name="Liu D.K."/>
            <person name="Tu X.D."/>
            <person name="Liu B."/>
            <person name="Hao Y."/>
            <person name="Liao X.Y."/>
            <person name="Jiang Y.T."/>
            <person name="Sun W.H."/>
            <person name="Chen J."/>
            <person name="Chen Y.Q."/>
            <person name="Ai Y."/>
            <person name="Zhai J.W."/>
            <person name="Wu S.S."/>
            <person name="Zhou Z."/>
            <person name="Hsiao Y.Y."/>
            <person name="Wu W.L."/>
            <person name="Chen Y.Y."/>
            <person name="Lin Y.F."/>
            <person name="Hsu J.L."/>
            <person name="Li C.Y."/>
            <person name="Wang Z.W."/>
            <person name="Zhao X."/>
            <person name="Zhong W.Y."/>
            <person name="Ma X.K."/>
            <person name="Ma L."/>
            <person name="Huang J."/>
            <person name="Chen G.Z."/>
            <person name="Huang M.Z."/>
            <person name="Huang L."/>
            <person name="Peng D.H."/>
            <person name="Luo Y.B."/>
            <person name="Zou S.Q."/>
            <person name="Chen S.P."/>
            <person name="Lan S."/>
            <person name="Tsai W.C."/>
            <person name="Van de Peer Y."/>
            <person name="Liu Z.J."/>
        </authorList>
    </citation>
    <scope>NUCLEOTIDE SEQUENCE [LARGE SCALE GENOMIC DNA]</scope>
    <source>
        <strain evidence="2">Lor288</strain>
    </source>
</reference>
<feature type="transmembrane region" description="Helical" evidence="1">
    <location>
        <begin position="40"/>
        <end position="58"/>
    </location>
</feature>
<dbReference type="Proteomes" id="UP001412067">
    <property type="component" value="Unassembled WGS sequence"/>
</dbReference>
<name>A0ABR2M6J2_9ASPA</name>
<keyword evidence="1" id="KW-0812">Transmembrane</keyword>
<sequence length="103" mass="10970">MLRTTVGSVKGCLFLLLSMVNVTQILLCMLLCGISAAVRSIVALLNLLCIALAVYILTTEPQPKPVYGPVFAAGVTDFHVDEFVYTGTEEAGGNARARQSSHV</sequence>
<dbReference type="EMBL" id="JBBWWR010000011">
    <property type="protein sequence ID" value="KAK8959561.1"/>
    <property type="molecule type" value="Genomic_DNA"/>
</dbReference>
<evidence type="ECO:0000313" key="3">
    <source>
        <dbReference type="Proteomes" id="UP001412067"/>
    </source>
</evidence>
<gene>
    <name evidence="2" type="ORF">KSP40_PGU021708</name>
</gene>
<protein>
    <submittedName>
        <fullName evidence="2">Uncharacterized protein</fullName>
    </submittedName>
</protein>
<evidence type="ECO:0000313" key="2">
    <source>
        <dbReference type="EMBL" id="KAK8959561.1"/>
    </source>
</evidence>
<feature type="transmembrane region" description="Helical" evidence="1">
    <location>
        <begin position="12"/>
        <end position="34"/>
    </location>
</feature>
<proteinExistence type="predicted"/>
<keyword evidence="3" id="KW-1185">Reference proteome</keyword>
<organism evidence="2 3">
    <name type="scientific">Platanthera guangdongensis</name>
    <dbReference type="NCBI Taxonomy" id="2320717"/>
    <lineage>
        <taxon>Eukaryota</taxon>
        <taxon>Viridiplantae</taxon>
        <taxon>Streptophyta</taxon>
        <taxon>Embryophyta</taxon>
        <taxon>Tracheophyta</taxon>
        <taxon>Spermatophyta</taxon>
        <taxon>Magnoliopsida</taxon>
        <taxon>Liliopsida</taxon>
        <taxon>Asparagales</taxon>
        <taxon>Orchidaceae</taxon>
        <taxon>Orchidoideae</taxon>
        <taxon>Orchideae</taxon>
        <taxon>Orchidinae</taxon>
        <taxon>Platanthera</taxon>
    </lineage>
</organism>
<comment type="caution">
    <text evidence="2">The sequence shown here is derived from an EMBL/GenBank/DDBJ whole genome shotgun (WGS) entry which is preliminary data.</text>
</comment>
<keyword evidence="1" id="KW-1133">Transmembrane helix</keyword>